<evidence type="ECO:0000313" key="2">
    <source>
        <dbReference type="EMBL" id="EAW11918.1"/>
    </source>
</evidence>
<dbReference type="KEGG" id="act:ACLA_006760"/>
<proteinExistence type="predicted"/>
<dbReference type="EMBL" id="DS027051">
    <property type="protein sequence ID" value="EAW11918.1"/>
    <property type="molecule type" value="Genomic_DNA"/>
</dbReference>
<name>A1CDJ1_ASPCL</name>
<dbReference type="OMA" id="MIHDRIT"/>
<sequence length="341" mass="38753">MAPPHRKRVSSSPSASGSTPPRRKSARLQQSAFARAARLQQSEPAMAAREQSVDASVLSVLSTEPEPSETWSALEEAAKQRIRKYKPLDRPHEEKLPQSLEACLEWLPEGSRELLARDIKGVTSDDELYHIFYNLLTRLMVPMKVRSRQSSITSSPPTKSQHPVEVVASTLDQSNTRDHNFRDMCPRRDDYRCILTGDIDTDHWETLGSPEGVWHMDVQAAHIIPFSYASWDKSSDVDHTYEIKTYRRFPPRERVNLPKDLRVKFSKSPGSEDLPLPSVTFLECHYRLAEIFHASGMAQVIEKYLWGWEDIKANAPETLSADGRTDIAHMLEVGLWAHVRG</sequence>
<feature type="region of interest" description="Disordered" evidence="1">
    <location>
        <begin position="1"/>
        <end position="69"/>
    </location>
</feature>
<dbReference type="eggNOG" id="ENOG502RNB6">
    <property type="taxonomic scope" value="Eukaryota"/>
</dbReference>
<dbReference type="Proteomes" id="UP000006701">
    <property type="component" value="Unassembled WGS sequence"/>
</dbReference>
<evidence type="ECO:0000313" key="3">
    <source>
        <dbReference type="Proteomes" id="UP000006701"/>
    </source>
</evidence>
<dbReference type="STRING" id="344612.A1CDJ1"/>
<keyword evidence="3" id="KW-1185">Reference proteome</keyword>
<reference evidence="2 3" key="1">
    <citation type="journal article" date="2008" name="PLoS Genet.">
        <title>Genomic islands in the pathogenic filamentous fungus Aspergillus fumigatus.</title>
        <authorList>
            <person name="Fedorova N.D."/>
            <person name="Khaldi N."/>
            <person name="Joardar V.S."/>
            <person name="Maiti R."/>
            <person name="Amedeo P."/>
            <person name="Anderson M.J."/>
            <person name="Crabtree J."/>
            <person name="Silva J.C."/>
            <person name="Badger J.H."/>
            <person name="Albarraq A."/>
            <person name="Angiuoli S."/>
            <person name="Bussey H."/>
            <person name="Bowyer P."/>
            <person name="Cotty P.J."/>
            <person name="Dyer P.S."/>
            <person name="Egan A."/>
            <person name="Galens K."/>
            <person name="Fraser-Liggett C.M."/>
            <person name="Haas B.J."/>
            <person name="Inman J.M."/>
            <person name="Kent R."/>
            <person name="Lemieux S."/>
            <person name="Malavazi I."/>
            <person name="Orvis J."/>
            <person name="Roemer T."/>
            <person name="Ronning C.M."/>
            <person name="Sundaram J.P."/>
            <person name="Sutton G."/>
            <person name="Turner G."/>
            <person name="Venter J.C."/>
            <person name="White O.R."/>
            <person name="Whitty B.R."/>
            <person name="Youngman P."/>
            <person name="Wolfe K.H."/>
            <person name="Goldman G.H."/>
            <person name="Wortman J.R."/>
            <person name="Jiang B."/>
            <person name="Denning D.W."/>
            <person name="Nierman W.C."/>
        </authorList>
    </citation>
    <scope>NUCLEOTIDE SEQUENCE [LARGE SCALE GENOMIC DNA]</scope>
    <source>
        <strain evidence="3">ATCC 1007 / CBS 513.65 / DSM 816 / NCTC 3887 / NRRL 1</strain>
    </source>
</reference>
<dbReference type="GeneID" id="4705594"/>
<feature type="compositionally biased region" description="Low complexity" evidence="1">
    <location>
        <begin position="10"/>
        <end position="20"/>
    </location>
</feature>
<dbReference type="VEuPathDB" id="FungiDB:ACLA_006760"/>
<accession>A1CDJ1</accession>
<dbReference type="AlphaFoldDB" id="A1CDJ1"/>
<dbReference type="RefSeq" id="XP_001273344.1">
    <property type="nucleotide sequence ID" value="XM_001273343.1"/>
</dbReference>
<dbReference type="OrthoDB" id="2104739at2759"/>
<protein>
    <submittedName>
        <fullName evidence="2">Uncharacterized protein</fullName>
    </submittedName>
</protein>
<gene>
    <name evidence="2" type="ORF">ACLA_006760</name>
</gene>
<evidence type="ECO:0000256" key="1">
    <source>
        <dbReference type="SAM" id="MobiDB-lite"/>
    </source>
</evidence>
<dbReference type="HOGENOM" id="CLU_049186_0_1_1"/>
<organism evidence="2 3">
    <name type="scientific">Aspergillus clavatus (strain ATCC 1007 / CBS 513.65 / DSM 816 / NCTC 3887 / NRRL 1 / QM 1276 / 107)</name>
    <dbReference type="NCBI Taxonomy" id="344612"/>
    <lineage>
        <taxon>Eukaryota</taxon>
        <taxon>Fungi</taxon>
        <taxon>Dikarya</taxon>
        <taxon>Ascomycota</taxon>
        <taxon>Pezizomycotina</taxon>
        <taxon>Eurotiomycetes</taxon>
        <taxon>Eurotiomycetidae</taxon>
        <taxon>Eurotiales</taxon>
        <taxon>Aspergillaceae</taxon>
        <taxon>Aspergillus</taxon>
        <taxon>Aspergillus subgen. Fumigati</taxon>
    </lineage>
</organism>